<dbReference type="InterPro" id="IPR046609">
    <property type="entry name" value="DUF6668"/>
</dbReference>
<protein>
    <submittedName>
        <fullName evidence="2">Uncharacterized protein</fullName>
    </submittedName>
</protein>
<keyword evidence="3" id="KW-1185">Reference proteome</keyword>
<proteinExistence type="predicted"/>
<comment type="caution">
    <text evidence="2">The sequence shown here is derived from an EMBL/GenBank/DDBJ whole genome shotgun (WGS) entry which is preliminary data.</text>
</comment>
<dbReference type="EMBL" id="VIVQ01000005">
    <property type="protein sequence ID" value="TWE07368.1"/>
    <property type="molecule type" value="Genomic_DNA"/>
</dbReference>
<gene>
    <name evidence="2" type="ORF">BKA23_3381</name>
</gene>
<dbReference type="OrthoDB" id="4549550at2"/>
<dbReference type="Proteomes" id="UP000318297">
    <property type="component" value="Unassembled WGS sequence"/>
</dbReference>
<dbReference type="RefSeq" id="WP_145230597.1">
    <property type="nucleotide sequence ID" value="NZ_VIVQ01000005.1"/>
</dbReference>
<dbReference type="Pfam" id="PF20373">
    <property type="entry name" value="DUF6668"/>
    <property type="match status" value="1"/>
</dbReference>
<evidence type="ECO:0000313" key="2">
    <source>
        <dbReference type="EMBL" id="TWE07368.1"/>
    </source>
</evidence>
<feature type="region of interest" description="Disordered" evidence="1">
    <location>
        <begin position="1"/>
        <end position="21"/>
    </location>
</feature>
<accession>A0A561DVH5</accession>
<evidence type="ECO:0000256" key="1">
    <source>
        <dbReference type="SAM" id="MobiDB-lite"/>
    </source>
</evidence>
<feature type="compositionally biased region" description="Basic residues" evidence="1">
    <location>
        <begin position="1"/>
        <end position="10"/>
    </location>
</feature>
<sequence length="230" mass="24056">MSVSIGRRHKEPPAQSPLTVHRLANAPAAPVVADEPLERDALLGSRVHVSGPASPTGWHGAAAPQGLARGPVAPGTQDLIHVVGLHGGAGTSTVTALLGERAADAGTTVPVGEHLVVLLVARTHAAGLAAIRTAGQAFTAGQLQDVRLLGLVLVDDGPRISRDHQRAIKPLLGVLPMTWRFGWHEPLRMTSTPAGTALPARVRRSMTEIRDRGISFLEPTTGPITKEAQQ</sequence>
<evidence type="ECO:0000313" key="3">
    <source>
        <dbReference type="Proteomes" id="UP000318297"/>
    </source>
</evidence>
<name>A0A561DVH5_9MICO</name>
<dbReference type="AlphaFoldDB" id="A0A561DVH5"/>
<reference evidence="2 3" key="1">
    <citation type="submission" date="2019-06" db="EMBL/GenBank/DDBJ databases">
        <title>Sequencing the genomes of 1000 actinobacteria strains.</title>
        <authorList>
            <person name="Klenk H.-P."/>
        </authorList>
    </citation>
    <scope>NUCLEOTIDE SEQUENCE [LARGE SCALE GENOMIC DNA]</scope>
    <source>
        <strain evidence="2 3">DSM 19560</strain>
    </source>
</reference>
<organism evidence="2 3">
    <name type="scientific">Rudaeicoccus suwonensis</name>
    <dbReference type="NCBI Taxonomy" id="657409"/>
    <lineage>
        <taxon>Bacteria</taxon>
        <taxon>Bacillati</taxon>
        <taxon>Actinomycetota</taxon>
        <taxon>Actinomycetes</taxon>
        <taxon>Micrococcales</taxon>
        <taxon>Dermacoccaceae</taxon>
        <taxon>Rudaeicoccus</taxon>
    </lineage>
</organism>